<reference evidence="6 7" key="1">
    <citation type="submission" date="2024-09" db="EMBL/GenBank/DDBJ databases">
        <authorList>
            <person name="Sun Q."/>
            <person name="Mori K."/>
        </authorList>
    </citation>
    <scope>NUCLEOTIDE SEQUENCE [LARGE SCALE GENOMIC DNA]</scope>
    <source>
        <strain evidence="6 7">CCM 8677</strain>
    </source>
</reference>
<comment type="subcellular location">
    <subcellularLocation>
        <location evidence="4">Cytoplasm</location>
    </subcellularLocation>
</comment>
<dbReference type="Pfam" id="PF03740">
    <property type="entry name" value="PdxJ"/>
    <property type="match status" value="1"/>
</dbReference>
<dbReference type="EC" id="2.6.99.2" evidence="4 5"/>
<dbReference type="PANTHER" id="PTHR30456">
    <property type="entry name" value="PYRIDOXINE 5'-PHOSPHATE SYNTHASE"/>
    <property type="match status" value="1"/>
</dbReference>
<comment type="caution">
    <text evidence="6">The sequence shown here is derived from an EMBL/GenBank/DDBJ whole genome shotgun (WGS) entry which is preliminary data.</text>
</comment>
<feature type="binding site" evidence="4">
    <location>
        <position position="200"/>
    </location>
    <ligand>
        <name>3-amino-2-oxopropyl phosphate</name>
        <dbReference type="ChEBI" id="CHEBI:57279"/>
    </ligand>
</feature>
<feature type="active site" description="Proton donor" evidence="4">
    <location>
        <position position="199"/>
    </location>
</feature>
<feature type="binding site" evidence="4">
    <location>
        <position position="15"/>
    </location>
    <ligand>
        <name>3-amino-2-oxopropyl phosphate</name>
        <dbReference type="ChEBI" id="CHEBI:57279"/>
    </ligand>
</feature>
<organism evidence="6 7">
    <name type="scientific">Undibacterium danionis</name>
    <dbReference type="NCBI Taxonomy" id="1812100"/>
    <lineage>
        <taxon>Bacteria</taxon>
        <taxon>Pseudomonadati</taxon>
        <taxon>Pseudomonadota</taxon>
        <taxon>Betaproteobacteria</taxon>
        <taxon>Burkholderiales</taxon>
        <taxon>Oxalobacteraceae</taxon>
        <taxon>Undibacterium</taxon>
    </lineage>
</organism>
<gene>
    <name evidence="4 6" type="primary">pdxJ</name>
    <name evidence="6" type="ORF">ACFFJH_13360</name>
</gene>
<feature type="binding site" evidence="4">
    <location>
        <begin position="221"/>
        <end position="222"/>
    </location>
    <ligand>
        <name>3-amino-2-oxopropyl phosphate</name>
        <dbReference type="ChEBI" id="CHEBI:57279"/>
    </ligand>
</feature>
<keyword evidence="2 4" id="KW-0808">Transferase</keyword>
<feature type="binding site" evidence="4">
    <location>
        <begin position="17"/>
        <end position="18"/>
    </location>
    <ligand>
        <name>1-deoxy-D-xylulose 5-phosphate</name>
        <dbReference type="ChEBI" id="CHEBI:57792"/>
    </ligand>
</feature>
<dbReference type="InterPro" id="IPR004569">
    <property type="entry name" value="PyrdxlP_synth_PdxJ"/>
</dbReference>
<dbReference type="SUPFAM" id="SSF63892">
    <property type="entry name" value="Pyridoxine 5'-phosphate synthase"/>
    <property type="match status" value="1"/>
</dbReference>
<dbReference type="HAMAP" id="MF_00279">
    <property type="entry name" value="PdxJ"/>
    <property type="match status" value="1"/>
</dbReference>
<feature type="active site" description="Proton acceptor" evidence="4">
    <location>
        <position position="51"/>
    </location>
</feature>
<feature type="binding site" evidence="4">
    <location>
        <position position="58"/>
    </location>
    <ligand>
        <name>1-deoxy-D-xylulose 5-phosphate</name>
        <dbReference type="ChEBI" id="CHEBI:57792"/>
    </ligand>
</feature>
<dbReference type="CDD" id="cd00003">
    <property type="entry name" value="PNPsynthase"/>
    <property type="match status" value="1"/>
</dbReference>
<evidence type="ECO:0000313" key="7">
    <source>
        <dbReference type="Proteomes" id="UP001589844"/>
    </source>
</evidence>
<comment type="subunit">
    <text evidence="4">Homooctamer; tetramer of dimers.</text>
</comment>
<dbReference type="NCBIfam" id="NF003624">
    <property type="entry name" value="PRK05265.1-2"/>
    <property type="match status" value="1"/>
</dbReference>
<proteinExistence type="inferred from homology"/>
<evidence type="ECO:0000256" key="1">
    <source>
        <dbReference type="ARBA" id="ARBA00022490"/>
    </source>
</evidence>
<comment type="catalytic activity">
    <reaction evidence="4">
        <text>3-amino-2-oxopropyl phosphate + 1-deoxy-D-xylulose 5-phosphate = pyridoxine 5'-phosphate + phosphate + 2 H2O + H(+)</text>
        <dbReference type="Rhea" id="RHEA:15265"/>
        <dbReference type="ChEBI" id="CHEBI:15377"/>
        <dbReference type="ChEBI" id="CHEBI:15378"/>
        <dbReference type="ChEBI" id="CHEBI:43474"/>
        <dbReference type="ChEBI" id="CHEBI:57279"/>
        <dbReference type="ChEBI" id="CHEBI:57792"/>
        <dbReference type="ChEBI" id="CHEBI:58589"/>
        <dbReference type="EC" id="2.6.99.2"/>
    </reaction>
</comment>
<dbReference type="NCBIfam" id="NF003623">
    <property type="entry name" value="PRK05265.1-1"/>
    <property type="match status" value="1"/>
</dbReference>
<keyword evidence="1 4" id="KW-0963">Cytoplasm</keyword>
<evidence type="ECO:0000256" key="3">
    <source>
        <dbReference type="ARBA" id="ARBA00023096"/>
    </source>
</evidence>
<protein>
    <recommendedName>
        <fullName evidence="4 5">Pyridoxine 5'-phosphate synthase</fullName>
        <shortName evidence="4">PNP synthase</shortName>
        <ecNumber evidence="4 5">2.6.99.2</ecNumber>
    </recommendedName>
</protein>
<dbReference type="EMBL" id="JBHLXJ010000015">
    <property type="protein sequence ID" value="MFC0350801.1"/>
    <property type="molecule type" value="Genomic_DNA"/>
</dbReference>
<comment type="function">
    <text evidence="4">Catalyzes the complicated ring closure reaction between the two acyclic compounds 1-deoxy-D-xylulose-5-phosphate (DXP) and 3-amino-2-oxopropyl phosphate (1-amino-acetone-3-phosphate or AAP) to form pyridoxine 5'-phosphate (PNP) and inorganic phosphate.</text>
</comment>
<evidence type="ECO:0000256" key="4">
    <source>
        <dbReference type="HAMAP-Rule" id="MF_00279"/>
    </source>
</evidence>
<feature type="site" description="Transition state stabilizer" evidence="4">
    <location>
        <position position="159"/>
    </location>
</feature>
<evidence type="ECO:0000256" key="5">
    <source>
        <dbReference type="NCBIfam" id="TIGR00559"/>
    </source>
</evidence>
<dbReference type="InterPro" id="IPR013785">
    <property type="entry name" value="Aldolase_TIM"/>
</dbReference>
<dbReference type="RefSeq" id="WP_390213336.1">
    <property type="nucleotide sequence ID" value="NZ_JBHLXJ010000015.1"/>
</dbReference>
<feature type="binding site" evidence="4">
    <location>
        <position position="108"/>
    </location>
    <ligand>
        <name>1-deoxy-D-xylulose 5-phosphate</name>
        <dbReference type="ChEBI" id="CHEBI:57792"/>
    </ligand>
</feature>
<feature type="binding site" evidence="4">
    <location>
        <position position="26"/>
    </location>
    <ligand>
        <name>3-amino-2-oxopropyl phosphate</name>
        <dbReference type="ChEBI" id="CHEBI:57279"/>
    </ligand>
</feature>
<dbReference type="NCBIfam" id="TIGR00559">
    <property type="entry name" value="pdxJ"/>
    <property type="match status" value="1"/>
</dbReference>
<name>A0ABV6IIH8_9BURK</name>
<dbReference type="GO" id="GO:0033856">
    <property type="term" value="F:pyridoxine 5'-phosphate synthase activity"/>
    <property type="evidence" value="ECO:0007669"/>
    <property type="project" value="UniProtKB-EC"/>
</dbReference>
<keyword evidence="3 4" id="KW-0664">Pyridoxine biosynthesis</keyword>
<dbReference type="PANTHER" id="PTHR30456:SF0">
    <property type="entry name" value="PYRIDOXINE 5'-PHOSPHATE SYNTHASE"/>
    <property type="match status" value="1"/>
</dbReference>
<dbReference type="NCBIfam" id="NF003625">
    <property type="entry name" value="PRK05265.1-3"/>
    <property type="match status" value="1"/>
</dbReference>
<evidence type="ECO:0000313" key="6">
    <source>
        <dbReference type="EMBL" id="MFC0350801.1"/>
    </source>
</evidence>
<feature type="active site" description="Proton acceptor" evidence="4">
    <location>
        <position position="78"/>
    </location>
</feature>
<keyword evidence="7" id="KW-1185">Reference proteome</keyword>
<evidence type="ECO:0000256" key="2">
    <source>
        <dbReference type="ARBA" id="ARBA00022679"/>
    </source>
</evidence>
<comment type="pathway">
    <text evidence="4">Cofactor biosynthesis; pyridoxine 5'-phosphate biosynthesis; pyridoxine 5'-phosphate from D-erythrose 4-phosphate: step 5/5.</text>
</comment>
<accession>A0ABV6IIH8</accession>
<dbReference type="NCBIfam" id="NF003627">
    <property type="entry name" value="PRK05265.1-5"/>
    <property type="match status" value="1"/>
</dbReference>
<feature type="binding site" evidence="4">
    <location>
        <position position="53"/>
    </location>
    <ligand>
        <name>1-deoxy-D-xylulose 5-phosphate</name>
        <dbReference type="ChEBI" id="CHEBI:57792"/>
    </ligand>
</feature>
<sequence>MNIHGQTQLIDLGINIDHVATVRNARGTIYPEPLQAALLAEQAGADCITLHLREDRRHIKDKDVEEIRPRLLTRMNLEAAVTQEMIDFACRIKPHDVCLVPERREEVTTEGGLDVVRFYPQVEAATKQLQSEGIRVSLFIDADQQQIQAAYNLGAPVIELHTGRYADAVNAVEQAQELERIKAGVNFAQSLGLKVNAGHGLHYTNTQAIAAIHGISELNIGHAIVAQAIFVGWHKAISDMKALMVKARLDAK</sequence>
<dbReference type="InterPro" id="IPR036130">
    <property type="entry name" value="Pyridoxine-5'_phos_synth"/>
</dbReference>
<comment type="similarity">
    <text evidence="4">Belongs to the PNP synthase family.</text>
</comment>
<dbReference type="Gene3D" id="3.20.20.70">
    <property type="entry name" value="Aldolase class I"/>
    <property type="match status" value="1"/>
</dbReference>
<dbReference type="Proteomes" id="UP001589844">
    <property type="component" value="Unassembled WGS sequence"/>
</dbReference>